<dbReference type="Pfam" id="PF08369">
    <property type="entry name" value="PCP_red"/>
    <property type="match status" value="1"/>
</dbReference>
<dbReference type="GO" id="GO:0016491">
    <property type="term" value="F:oxidoreductase activity"/>
    <property type="evidence" value="ECO:0007669"/>
    <property type="project" value="InterPro"/>
</dbReference>
<sequence>MKNFNVTDELYWTPQAQAKLRMIPFFARPQARQRIETMARAAELEEITAEIVLQARMEFGQ</sequence>
<evidence type="ECO:0000313" key="2">
    <source>
        <dbReference type="EMBL" id="MCC0178852.1"/>
    </source>
</evidence>
<gene>
    <name evidence="2" type="ORF">I4641_17935</name>
</gene>
<feature type="domain" description="Light-independent protochlorophyllide reductase subunit B-like C-terminal" evidence="1">
    <location>
        <begin position="12"/>
        <end position="56"/>
    </location>
</feature>
<dbReference type="RefSeq" id="WP_229641958.1">
    <property type="nucleotide sequence ID" value="NZ_JADWDC010000056.1"/>
</dbReference>
<dbReference type="GO" id="GO:0015995">
    <property type="term" value="P:chlorophyll biosynthetic process"/>
    <property type="evidence" value="ECO:0007669"/>
    <property type="project" value="InterPro"/>
</dbReference>
<proteinExistence type="predicted"/>
<dbReference type="Proteomes" id="UP000729733">
    <property type="component" value="Unassembled WGS sequence"/>
</dbReference>
<protein>
    <submittedName>
        <fullName evidence="2">PCP reductase family protein</fullName>
    </submittedName>
</protein>
<dbReference type="InterPro" id="IPR013580">
    <property type="entry name" value="LI-POR_suB-like_C"/>
</dbReference>
<accession>A0A964BUB8</accession>
<keyword evidence="3" id="KW-1185">Reference proteome</keyword>
<name>A0A964BUB8_9CYAN</name>
<comment type="caution">
    <text evidence="2">The sequence shown here is derived from an EMBL/GenBank/DDBJ whole genome shotgun (WGS) entry which is preliminary data.</text>
</comment>
<organism evidence="2 3">
    <name type="scientific">Waterburya agarophytonicola KI4</name>
    <dbReference type="NCBI Taxonomy" id="2874699"/>
    <lineage>
        <taxon>Bacteria</taxon>
        <taxon>Bacillati</taxon>
        <taxon>Cyanobacteriota</taxon>
        <taxon>Cyanophyceae</taxon>
        <taxon>Pleurocapsales</taxon>
        <taxon>Hyellaceae</taxon>
        <taxon>Waterburya</taxon>
        <taxon>Waterburya agarophytonicola</taxon>
    </lineage>
</organism>
<evidence type="ECO:0000259" key="1">
    <source>
        <dbReference type="Pfam" id="PF08369"/>
    </source>
</evidence>
<reference evidence="2" key="1">
    <citation type="journal article" date="2021" name="Antonie Van Leeuwenhoek">
        <title>Draft genome and description of Waterburya agarophytonicola gen. nov. sp. nov. (Pleurocapsales, Cyanobacteria): a seaweed symbiont.</title>
        <authorList>
            <person name="Bonthond G."/>
            <person name="Shalygin S."/>
            <person name="Bayer T."/>
            <person name="Weinberger F."/>
        </authorList>
    </citation>
    <scope>NUCLEOTIDE SEQUENCE</scope>
    <source>
        <strain evidence="2">KI4</strain>
    </source>
</reference>
<dbReference type="EMBL" id="JADWDC010000056">
    <property type="protein sequence ID" value="MCC0178852.1"/>
    <property type="molecule type" value="Genomic_DNA"/>
</dbReference>
<dbReference type="GO" id="GO:0015979">
    <property type="term" value="P:photosynthesis"/>
    <property type="evidence" value="ECO:0007669"/>
    <property type="project" value="InterPro"/>
</dbReference>
<dbReference type="InterPro" id="IPR042298">
    <property type="entry name" value="P-CP_red_C"/>
</dbReference>
<dbReference type="AlphaFoldDB" id="A0A964BUB8"/>
<evidence type="ECO:0000313" key="3">
    <source>
        <dbReference type="Proteomes" id="UP000729733"/>
    </source>
</evidence>
<dbReference type="Gene3D" id="1.10.8.550">
    <property type="entry name" value="Proto-chlorophyllide reductase 57 kD subunit B"/>
    <property type="match status" value="1"/>
</dbReference>